<gene>
    <name evidence="6" type="primary">LOC120254502</name>
</gene>
<feature type="compositionally biased region" description="Low complexity" evidence="3">
    <location>
        <begin position="108"/>
        <end position="127"/>
    </location>
</feature>
<reference evidence="6" key="1">
    <citation type="submission" date="2025-08" db="UniProtKB">
        <authorList>
            <consortium name="RefSeq"/>
        </authorList>
    </citation>
    <scope>IDENTIFICATION</scope>
</reference>
<dbReference type="InterPro" id="IPR002068">
    <property type="entry name" value="A-crystallin/Hsp20_dom"/>
</dbReference>
<evidence type="ECO:0000313" key="5">
    <source>
        <dbReference type="Proteomes" id="UP001515500"/>
    </source>
</evidence>
<evidence type="ECO:0000259" key="4">
    <source>
        <dbReference type="PROSITE" id="PS01031"/>
    </source>
</evidence>
<dbReference type="AlphaFoldDB" id="A0AB40AUN4"/>
<feature type="compositionally biased region" description="Basic and acidic residues" evidence="3">
    <location>
        <begin position="397"/>
        <end position="410"/>
    </location>
</feature>
<proteinExistence type="inferred from homology"/>
<feature type="compositionally biased region" description="Basic and acidic residues" evidence="3">
    <location>
        <begin position="423"/>
        <end position="436"/>
    </location>
</feature>
<accession>A0AB40AUN4</accession>
<feature type="region of interest" description="Disordered" evidence="3">
    <location>
        <begin position="326"/>
        <end position="545"/>
    </location>
</feature>
<organism evidence="5 6">
    <name type="scientific">Dioscorea cayennensis subsp. rotundata</name>
    <name type="common">White Guinea yam</name>
    <name type="synonym">Dioscorea rotundata</name>
    <dbReference type="NCBI Taxonomy" id="55577"/>
    <lineage>
        <taxon>Eukaryota</taxon>
        <taxon>Viridiplantae</taxon>
        <taxon>Streptophyta</taxon>
        <taxon>Embryophyta</taxon>
        <taxon>Tracheophyta</taxon>
        <taxon>Spermatophyta</taxon>
        <taxon>Magnoliopsida</taxon>
        <taxon>Liliopsida</taxon>
        <taxon>Dioscoreales</taxon>
        <taxon>Dioscoreaceae</taxon>
        <taxon>Dioscorea</taxon>
    </lineage>
</organism>
<protein>
    <submittedName>
        <fullName evidence="6">Probable inactive protein kinase DDB_G0270444</fullName>
    </submittedName>
</protein>
<dbReference type="CDD" id="cd06464">
    <property type="entry name" value="ACD_sHsps-like"/>
    <property type="match status" value="1"/>
</dbReference>
<dbReference type="PROSITE" id="PS01031">
    <property type="entry name" value="SHSP"/>
    <property type="match status" value="1"/>
</dbReference>
<comment type="similarity">
    <text evidence="1 2">Belongs to the small heat shock protein (HSP20) family.</text>
</comment>
<dbReference type="GO" id="GO:0016301">
    <property type="term" value="F:kinase activity"/>
    <property type="evidence" value="ECO:0007669"/>
    <property type="project" value="UniProtKB-KW"/>
</dbReference>
<feature type="compositionally biased region" description="Basic and acidic residues" evidence="3">
    <location>
        <begin position="475"/>
        <end position="488"/>
    </location>
</feature>
<keyword evidence="5" id="KW-1185">Reference proteome</keyword>
<evidence type="ECO:0000256" key="2">
    <source>
        <dbReference type="RuleBase" id="RU003616"/>
    </source>
</evidence>
<evidence type="ECO:0000256" key="3">
    <source>
        <dbReference type="SAM" id="MobiDB-lite"/>
    </source>
</evidence>
<dbReference type="SUPFAM" id="SSF49764">
    <property type="entry name" value="HSP20-like chaperones"/>
    <property type="match status" value="1"/>
</dbReference>
<dbReference type="Gene3D" id="2.60.40.790">
    <property type="match status" value="1"/>
</dbReference>
<dbReference type="InterPro" id="IPR008978">
    <property type="entry name" value="HSP20-like_chaperone"/>
</dbReference>
<dbReference type="RefSeq" id="XP_039118524.1">
    <property type="nucleotide sequence ID" value="XM_039262590.1"/>
</dbReference>
<dbReference type="Pfam" id="PF00011">
    <property type="entry name" value="HSP20"/>
    <property type="match status" value="1"/>
</dbReference>
<dbReference type="Proteomes" id="UP001515500">
    <property type="component" value="Unplaced"/>
</dbReference>
<feature type="compositionally biased region" description="Basic and acidic residues" evidence="3">
    <location>
        <begin position="526"/>
        <end position="545"/>
    </location>
</feature>
<evidence type="ECO:0000313" key="6">
    <source>
        <dbReference type="RefSeq" id="XP_039118524.1"/>
    </source>
</evidence>
<keyword evidence="6" id="KW-0418">Kinase</keyword>
<feature type="compositionally biased region" description="Basic and acidic residues" evidence="3">
    <location>
        <begin position="449"/>
        <end position="462"/>
    </location>
</feature>
<feature type="compositionally biased region" description="Basic and acidic residues" evidence="3">
    <location>
        <begin position="345"/>
        <end position="358"/>
    </location>
</feature>
<feature type="domain" description="SHSP" evidence="4">
    <location>
        <begin position="11"/>
        <end position="114"/>
    </location>
</feature>
<evidence type="ECO:0000256" key="1">
    <source>
        <dbReference type="PROSITE-ProRule" id="PRU00285"/>
    </source>
</evidence>
<feature type="compositionally biased region" description="Basic and acidic residues" evidence="3">
    <location>
        <begin position="132"/>
        <end position="154"/>
    </location>
</feature>
<name>A0AB40AUN4_DIOCR</name>
<feature type="compositionally biased region" description="Basic and acidic residues" evidence="3">
    <location>
        <begin position="371"/>
        <end position="384"/>
    </location>
</feature>
<keyword evidence="6" id="KW-0808">Transferase</keyword>
<feature type="compositionally biased region" description="Basic and acidic residues" evidence="3">
    <location>
        <begin position="501"/>
        <end position="514"/>
    </location>
</feature>
<sequence>MDTKGKRRVQPCYEIFHPNSDWNVEPGNYTLRVFLPGFKKEEFTVQIDHQGKLTVKGKKQLEENKFMALDQTYNVPKDSDHDKITGKFDHECLTLVIPRKVSQDQKKPSSSSNDQQQQQQQQQKQEQNLIPADHDGQKGDHDDHEKKKKDEEKVMKTSEKYCESSKVCWLEHGVVDCLLERMNRNRKVISVAFVAFSVGFYVSHKLKTAGKCFNRKDFTVQVSQGRKLIFKGRRQLEKNTYVLLDTTYDLPQDSDNNKKMTFQFANGRFVLPIPKMVKPMPEEKLKSEEIKQQPLHALSPFHHEKKIEQGKKQEDALQAEKMKPIQGREKVAADQIPQPKTSPPTDHEKKFEEREKVAADQIIQPKTSPPTDHEKKFEEREKVAADQIPQPKTSPPTDHEKKIEEREKVAADQIIQPKTSPPTDHEKKFEEREKVAADQIPQSKTSPPTDHEKKIEDREKVAADQIIQPKTSPPTDHEKKIEDREKVAADQIIQPKTSPPTDHEKKIEEREKVTAELSQTKVPPPNEKKSDHIQDEGSKEKITDDQNEKKFRLLCKRKFREEGWLDHGMLDSLIERINNNKKVILVAVVALSVGFYVSHKLRSSRK</sequence>
<feature type="region of interest" description="Disordered" evidence="3">
    <location>
        <begin position="102"/>
        <end position="154"/>
    </location>
</feature>
<dbReference type="GeneID" id="120254502"/>